<accession>A0A558R1Q3</accession>
<dbReference type="Proteomes" id="UP000318681">
    <property type="component" value="Unassembled WGS sequence"/>
</dbReference>
<name>A0A558R1Q3_9SPHN</name>
<dbReference type="RefSeq" id="WP_145152218.1">
    <property type="nucleotide sequence ID" value="NZ_VNIM01000048.1"/>
</dbReference>
<organism evidence="1 2">
    <name type="scientific">Alterirhizorhabdus solaris</name>
    <dbReference type="NCBI Taxonomy" id="2529389"/>
    <lineage>
        <taxon>Bacteria</taxon>
        <taxon>Pseudomonadati</taxon>
        <taxon>Pseudomonadota</taxon>
        <taxon>Alphaproteobacteria</taxon>
        <taxon>Sphingomonadales</taxon>
        <taxon>Rhizorhabdaceae</taxon>
        <taxon>Alterirhizorhabdus</taxon>
    </lineage>
</organism>
<proteinExistence type="predicted"/>
<keyword evidence="2" id="KW-1185">Reference proteome</keyword>
<dbReference type="OrthoDB" id="7403919at2"/>
<sequence>PGAVATPGPTLHERLVASGLPVATPPGHGPDRLEAAGWSELIEEATTGEIAFPNGGLRLSLTPAMTLFDVDGVVPPADLACAGAAAAARTIRRMDIGGSIGIDLPTVAAKADRLATAEAFDALLPQPFERTAVNGFGFLQIVRRRPRASLPELLREDPAASAARALLRRAERTPGPGPRRLVAAPTVIAVIAARPDWLALLERRLGATVALQADPALAIGSGHVHALQT</sequence>
<evidence type="ECO:0000313" key="1">
    <source>
        <dbReference type="EMBL" id="TVV73326.1"/>
    </source>
</evidence>
<feature type="non-terminal residue" evidence="1">
    <location>
        <position position="1"/>
    </location>
</feature>
<dbReference type="AlphaFoldDB" id="A0A558R1Q3"/>
<gene>
    <name evidence="1" type="ORF">FOY91_12350</name>
</gene>
<comment type="caution">
    <text evidence="1">The sequence shown here is derived from an EMBL/GenBank/DDBJ whole genome shotgun (WGS) entry which is preliminary data.</text>
</comment>
<reference evidence="1 2" key="1">
    <citation type="submission" date="2019-07" db="EMBL/GenBank/DDBJ databases">
        <title>Sphingomonas solaris sp. nov., isolated from a solar panel from Boston, Massachusetts.</title>
        <authorList>
            <person name="Tanner K."/>
            <person name="Pascual J."/>
            <person name="Mancuso C."/>
            <person name="Pereto J."/>
            <person name="Khalil A."/>
            <person name="Vilanova C."/>
        </authorList>
    </citation>
    <scope>NUCLEOTIDE SEQUENCE [LARGE SCALE GENOMIC DNA]</scope>
    <source>
        <strain evidence="1 2">R4DWN</strain>
    </source>
</reference>
<dbReference type="EMBL" id="VNIM01000048">
    <property type="protein sequence ID" value="TVV73326.1"/>
    <property type="molecule type" value="Genomic_DNA"/>
</dbReference>
<protein>
    <submittedName>
        <fullName evidence="1">Ribonuclease</fullName>
    </submittedName>
</protein>
<evidence type="ECO:0000313" key="2">
    <source>
        <dbReference type="Proteomes" id="UP000318681"/>
    </source>
</evidence>